<feature type="signal peptide" evidence="2">
    <location>
        <begin position="1"/>
        <end position="22"/>
    </location>
</feature>
<dbReference type="InterPro" id="IPR053713">
    <property type="entry name" value="Bact_OM_Channel_sf"/>
</dbReference>
<dbReference type="Gene3D" id="2.40.160.40">
    <property type="entry name" value="monomeric porin ompg"/>
    <property type="match status" value="1"/>
</dbReference>
<keyword evidence="4" id="KW-1185">Reference proteome</keyword>
<dbReference type="AlphaFoldDB" id="A0A2R5F9F4"/>
<dbReference type="InterPro" id="IPR010239">
    <property type="entry name" value="CHP02001"/>
</dbReference>
<evidence type="ECO:0000256" key="2">
    <source>
        <dbReference type="SAM" id="SignalP"/>
    </source>
</evidence>
<accession>A0A2R5F9F4</accession>
<evidence type="ECO:0000313" key="4">
    <source>
        <dbReference type="Proteomes" id="UP000245081"/>
    </source>
</evidence>
<protein>
    <recommendedName>
        <fullName evidence="5">Porin</fullName>
    </recommendedName>
</protein>
<gene>
    <name evidence="3" type="ORF">NMK_2473</name>
</gene>
<evidence type="ECO:0008006" key="5">
    <source>
        <dbReference type="Google" id="ProtNLM"/>
    </source>
</evidence>
<dbReference type="RefSeq" id="WP_181376271.1">
    <property type="nucleotide sequence ID" value="NZ_BDOQ01000010.1"/>
</dbReference>
<dbReference type="EMBL" id="BDOQ01000010">
    <property type="protein sequence ID" value="GBG14872.1"/>
    <property type="molecule type" value="Genomic_DNA"/>
</dbReference>
<proteinExistence type="predicted"/>
<feature type="chain" id="PRO_5015360084" description="Porin" evidence="2">
    <location>
        <begin position="23"/>
        <end position="239"/>
    </location>
</feature>
<sequence>MKFSKFALAAMAVMSMAGVAHADVVPGVKLTGDVHAATDYNFRGMSLSGNNPTLGFNVTATHETGLFASLDENTVNVSGINGVHQYLSNITVGYNTEVGPGIKLGGGVTRYQFNGPNSAADMTFNEVYAHAGWNGIEGAVYRNIGGAKNSPAAFAHGDTYASLGYTYNIDKFSLGGDVGYYWYDNDAAHNGVSLAQLRAGYKVNDNFSVGVAYQVDGHDAADKAQDRNHEARVNVGYSF</sequence>
<keyword evidence="1 2" id="KW-0732">Signal</keyword>
<reference evidence="3 4" key="1">
    <citation type="journal article" date="2018" name="Environ. Microbiol.">
        <title>Isolation and genomic characterization of Novimethylophilus kurashikiensis gen. nov. sp. nov., a new lanthanide-dependent methylotrophic species of Methylophilaceae.</title>
        <authorList>
            <person name="Lv H."/>
            <person name="Sahin N."/>
            <person name="Tani A."/>
        </authorList>
    </citation>
    <scope>NUCLEOTIDE SEQUENCE [LARGE SCALE GENOMIC DNA]</scope>
    <source>
        <strain evidence="3 4">La2-4</strain>
    </source>
</reference>
<dbReference type="Pfam" id="PF09694">
    <property type="entry name" value="Gcw_chp"/>
    <property type="match status" value="1"/>
</dbReference>
<organism evidence="3 4">
    <name type="scientific">Novimethylophilus kurashikiensis</name>
    <dbReference type="NCBI Taxonomy" id="1825523"/>
    <lineage>
        <taxon>Bacteria</taxon>
        <taxon>Pseudomonadati</taxon>
        <taxon>Pseudomonadota</taxon>
        <taxon>Betaproteobacteria</taxon>
        <taxon>Nitrosomonadales</taxon>
        <taxon>Methylophilaceae</taxon>
        <taxon>Novimethylophilus</taxon>
    </lineage>
</organism>
<name>A0A2R5F9F4_9PROT</name>
<evidence type="ECO:0000313" key="3">
    <source>
        <dbReference type="EMBL" id="GBG14872.1"/>
    </source>
</evidence>
<comment type="caution">
    <text evidence="3">The sequence shown here is derived from an EMBL/GenBank/DDBJ whole genome shotgun (WGS) entry which is preliminary data.</text>
</comment>
<dbReference type="Proteomes" id="UP000245081">
    <property type="component" value="Unassembled WGS sequence"/>
</dbReference>
<evidence type="ECO:0000256" key="1">
    <source>
        <dbReference type="ARBA" id="ARBA00022729"/>
    </source>
</evidence>